<dbReference type="InterPro" id="IPR007863">
    <property type="entry name" value="Peptidase_M16_C"/>
</dbReference>
<dbReference type="Pfam" id="PF00675">
    <property type="entry name" value="Peptidase_M16"/>
    <property type="match status" value="1"/>
</dbReference>
<evidence type="ECO:0000256" key="9">
    <source>
        <dbReference type="SAM" id="SignalP"/>
    </source>
</evidence>
<keyword evidence="4" id="KW-0479">Metal-binding</keyword>
<evidence type="ECO:0000313" key="13">
    <source>
        <dbReference type="Proteomes" id="UP000628017"/>
    </source>
</evidence>
<dbReference type="AlphaFoldDB" id="A0A916QPU3"/>
<keyword evidence="13" id="KW-1185">Reference proteome</keyword>
<dbReference type="GO" id="GO:0046872">
    <property type="term" value="F:metal ion binding"/>
    <property type="evidence" value="ECO:0007669"/>
    <property type="project" value="UniProtKB-KW"/>
</dbReference>
<evidence type="ECO:0000256" key="7">
    <source>
        <dbReference type="ARBA" id="ARBA00023049"/>
    </source>
</evidence>
<feature type="domain" description="Peptidase M16 C-terminal" evidence="11">
    <location>
        <begin position="191"/>
        <end position="374"/>
    </location>
</feature>
<dbReference type="Proteomes" id="UP000628017">
    <property type="component" value="Unassembled WGS sequence"/>
</dbReference>
<evidence type="ECO:0000256" key="8">
    <source>
        <dbReference type="RuleBase" id="RU004447"/>
    </source>
</evidence>
<accession>A0A916QPU3</accession>
<evidence type="ECO:0000256" key="3">
    <source>
        <dbReference type="ARBA" id="ARBA00022670"/>
    </source>
</evidence>
<proteinExistence type="inferred from homology"/>
<dbReference type="GO" id="GO:0006508">
    <property type="term" value="P:proteolysis"/>
    <property type="evidence" value="ECO:0007669"/>
    <property type="project" value="UniProtKB-KW"/>
</dbReference>
<evidence type="ECO:0000313" key="12">
    <source>
        <dbReference type="EMBL" id="GGA04988.1"/>
    </source>
</evidence>
<dbReference type="InterPro" id="IPR011765">
    <property type="entry name" value="Pept_M16_N"/>
</dbReference>
<gene>
    <name evidence="12" type="ORF">GCM10011498_00420</name>
</gene>
<dbReference type="PANTHER" id="PTHR43690">
    <property type="entry name" value="NARDILYSIN"/>
    <property type="match status" value="1"/>
</dbReference>
<evidence type="ECO:0000256" key="4">
    <source>
        <dbReference type="ARBA" id="ARBA00022723"/>
    </source>
</evidence>
<dbReference type="Gene3D" id="3.30.830.10">
    <property type="entry name" value="Metalloenzyme, LuxS/M16 peptidase-like"/>
    <property type="match status" value="2"/>
</dbReference>
<evidence type="ECO:0000259" key="10">
    <source>
        <dbReference type="Pfam" id="PF00675"/>
    </source>
</evidence>
<organism evidence="12 13">
    <name type="scientific">Neptunicoccus cionae</name>
    <dbReference type="NCBI Taxonomy" id="2035344"/>
    <lineage>
        <taxon>Bacteria</taxon>
        <taxon>Pseudomonadati</taxon>
        <taxon>Pseudomonadota</taxon>
        <taxon>Alphaproteobacteria</taxon>
        <taxon>Rhodobacterales</taxon>
        <taxon>Paracoccaceae</taxon>
        <taxon>Neptunicoccus</taxon>
    </lineage>
</organism>
<evidence type="ECO:0000256" key="5">
    <source>
        <dbReference type="ARBA" id="ARBA00022801"/>
    </source>
</evidence>
<evidence type="ECO:0000259" key="11">
    <source>
        <dbReference type="Pfam" id="PF05193"/>
    </source>
</evidence>
<dbReference type="EMBL" id="BMKA01000001">
    <property type="protein sequence ID" value="GGA04988.1"/>
    <property type="molecule type" value="Genomic_DNA"/>
</dbReference>
<dbReference type="PANTHER" id="PTHR43690:SF17">
    <property type="entry name" value="PROTEIN YHJJ"/>
    <property type="match status" value="1"/>
</dbReference>
<reference evidence="12" key="1">
    <citation type="journal article" date="2014" name="Int. J. Syst. Evol. Microbiol.">
        <title>Complete genome sequence of Corynebacterium casei LMG S-19264T (=DSM 44701T), isolated from a smear-ripened cheese.</title>
        <authorList>
            <consortium name="US DOE Joint Genome Institute (JGI-PGF)"/>
            <person name="Walter F."/>
            <person name="Albersmeier A."/>
            <person name="Kalinowski J."/>
            <person name="Ruckert C."/>
        </authorList>
    </citation>
    <scope>NUCLEOTIDE SEQUENCE</scope>
    <source>
        <strain evidence="12">CGMCC 1.15880</strain>
    </source>
</reference>
<evidence type="ECO:0000256" key="6">
    <source>
        <dbReference type="ARBA" id="ARBA00022833"/>
    </source>
</evidence>
<comment type="cofactor">
    <cofactor evidence="1">
        <name>Zn(2+)</name>
        <dbReference type="ChEBI" id="CHEBI:29105"/>
    </cofactor>
</comment>
<sequence>MIFRALAIVCSVAIVPFAAQAETGKVTTFELDNGLKGIVIEDHRAPIVTNMVWYNVGSADEPPGMTGVAHFLEHLMFKGTDTLKPGEFSKTVKENGGVDNAFTSYDYTGYFQRVAVDRLPLMMQLEADRMRNLVLTEDEVITERNVVLEERNSRIESDPRSLFQEQRRAMTFMNHPYRNPVIGWRHEIEALNLDDAIAFYRTYYAPNNATLVVAGDVTPEQVKALAQEHFGPLEPSDNIPPRVRPQEPPHLSAVRLSFSDPRQSQPYLVRSYLAPKRQSGNQDEAAALTILSYLLGGSGLSSVLGQKLQLDQQLAVYTDAWYDSTSYDPETFGIYAMPRPGVSLEQLEAAMDTVLADFLKDGVDMEHLKRLKTQIAAEDIYELDNQSDVARTYGRAITAGLTVEDVQSWSKTLQSVTPEQVMEAAAKVLDMRKSVTGLMLTPTEEPAQ</sequence>
<feature type="chain" id="PRO_5037357160" evidence="9">
    <location>
        <begin position="22"/>
        <end position="448"/>
    </location>
</feature>
<comment type="caution">
    <text evidence="12">The sequence shown here is derived from an EMBL/GenBank/DDBJ whole genome shotgun (WGS) entry which is preliminary data.</text>
</comment>
<keyword evidence="3" id="KW-0645">Protease</keyword>
<evidence type="ECO:0000256" key="1">
    <source>
        <dbReference type="ARBA" id="ARBA00001947"/>
    </source>
</evidence>
<dbReference type="SUPFAM" id="SSF63411">
    <property type="entry name" value="LuxS/MPP-like metallohydrolase"/>
    <property type="match status" value="2"/>
</dbReference>
<keyword evidence="9" id="KW-0732">Signal</keyword>
<feature type="signal peptide" evidence="9">
    <location>
        <begin position="1"/>
        <end position="21"/>
    </location>
</feature>
<keyword evidence="6" id="KW-0862">Zinc</keyword>
<name>A0A916QPU3_9RHOB</name>
<dbReference type="Pfam" id="PF05193">
    <property type="entry name" value="Peptidase_M16_C"/>
    <property type="match status" value="1"/>
</dbReference>
<keyword evidence="7" id="KW-0482">Metalloprotease</keyword>
<dbReference type="InterPro" id="IPR001431">
    <property type="entry name" value="Pept_M16_Zn_BS"/>
</dbReference>
<dbReference type="InterPro" id="IPR011249">
    <property type="entry name" value="Metalloenz_LuxS/M16"/>
</dbReference>
<evidence type="ECO:0000256" key="2">
    <source>
        <dbReference type="ARBA" id="ARBA00007261"/>
    </source>
</evidence>
<dbReference type="RefSeq" id="WP_188669763.1">
    <property type="nucleotide sequence ID" value="NZ_BMKA01000001.1"/>
</dbReference>
<protein>
    <submittedName>
        <fullName evidence="12">Peptidase M16</fullName>
    </submittedName>
</protein>
<dbReference type="InterPro" id="IPR050626">
    <property type="entry name" value="Peptidase_M16"/>
</dbReference>
<reference evidence="12" key="2">
    <citation type="submission" date="2020-09" db="EMBL/GenBank/DDBJ databases">
        <authorList>
            <person name="Sun Q."/>
            <person name="Zhou Y."/>
        </authorList>
    </citation>
    <scope>NUCLEOTIDE SEQUENCE</scope>
    <source>
        <strain evidence="12">CGMCC 1.15880</strain>
    </source>
</reference>
<keyword evidence="5" id="KW-0378">Hydrolase</keyword>
<dbReference type="PROSITE" id="PS00143">
    <property type="entry name" value="INSULINASE"/>
    <property type="match status" value="1"/>
</dbReference>
<comment type="similarity">
    <text evidence="2 8">Belongs to the peptidase M16 family.</text>
</comment>
<dbReference type="GO" id="GO:0004222">
    <property type="term" value="F:metalloendopeptidase activity"/>
    <property type="evidence" value="ECO:0007669"/>
    <property type="project" value="InterPro"/>
</dbReference>
<feature type="domain" description="Peptidase M16 N-terminal" evidence="10">
    <location>
        <begin position="40"/>
        <end position="182"/>
    </location>
</feature>